<dbReference type="OrthoDB" id="5855668at2759"/>
<organism evidence="4 5">
    <name type="scientific">Senna tora</name>
    <dbReference type="NCBI Taxonomy" id="362788"/>
    <lineage>
        <taxon>Eukaryota</taxon>
        <taxon>Viridiplantae</taxon>
        <taxon>Streptophyta</taxon>
        <taxon>Embryophyta</taxon>
        <taxon>Tracheophyta</taxon>
        <taxon>Spermatophyta</taxon>
        <taxon>Magnoliopsida</taxon>
        <taxon>eudicotyledons</taxon>
        <taxon>Gunneridae</taxon>
        <taxon>Pentapetalae</taxon>
        <taxon>rosids</taxon>
        <taxon>fabids</taxon>
        <taxon>Fabales</taxon>
        <taxon>Fabaceae</taxon>
        <taxon>Caesalpinioideae</taxon>
        <taxon>Cassia clade</taxon>
        <taxon>Senna</taxon>
    </lineage>
</organism>
<dbReference type="Gene3D" id="3.30.40.10">
    <property type="entry name" value="Zinc/RING finger domain, C3HC4 (zinc finger)"/>
    <property type="match status" value="1"/>
</dbReference>
<evidence type="ECO:0000313" key="4">
    <source>
        <dbReference type="EMBL" id="KAF7835777.1"/>
    </source>
</evidence>
<keyword evidence="1" id="KW-0479">Metal-binding</keyword>
<comment type="caution">
    <text evidence="4">The sequence shown here is derived from an EMBL/GenBank/DDBJ whole genome shotgun (WGS) entry which is preliminary data.</text>
</comment>
<evidence type="ECO:0000259" key="3">
    <source>
        <dbReference type="PROSITE" id="PS50089"/>
    </source>
</evidence>
<keyword evidence="5" id="KW-1185">Reference proteome</keyword>
<dbReference type="InterPro" id="IPR001841">
    <property type="entry name" value="Znf_RING"/>
</dbReference>
<dbReference type="InterPro" id="IPR051728">
    <property type="entry name" value="RING-FYVE_E3_ubiquitin-ligase"/>
</dbReference>
<feature type="coiled-coil region" evidence="2">
    <location>
        <begin position="46"/>
        <end position="224"/>
    </location>
</feature>
<dbReference type="PANTHER" id="PTHR14879">
    <property type="entry name" value="CASPASE REGULATOR, RING FINGER DOMAIN-CONTAINING"/>
    <property type="match status" value="1"/>
</dbReference>
<dbReference type="EMBL" id="JAAIUW010000004">
    <property type="protein sequence ID" value="KAF7835777.1"/>
    <property type="molecule type" value="Genomic_DNA"/>
</dbReference>
<proteinExistence type="predicted"/>
<evidence type="ECO:0000256" key="1">
    <source>
        <dbReference type="PROSITE-ProRule" id="PRU00175"/>
    </source>
</evidence>
<dbReference type="PROSITE" id="PS50089">
    <property type="entry name" value="ZF_RING_2"/>
    <property type="match status" value="1"/>
</dbReference>
<dbReference type="AlphaFoldDB" id="A0A834X005"/>
<dbReference type="Pfam" id="PF13920">
    <property type="entry name" value="zf-C3HC4_3"/>
    <property type="match status" value="1"/>
</dbReference>
<keyword evidence="1" id="KW-0863">Zinc-finger</keyword>
<feature type="domain" description="RING-type" evidence="3">
    <location>
        <begin position="325"/>
        <end position="358"/>
    </location>
</feature>
<gene>
    <name evidence="4" type="ORF">G2W53_010636</name>
</gene>
<dbReference type="Proteomes" id="UP000634136">
    <property type="component" value="Unassembled WGS sequence"/>
</dbReference>
<dbReference type="GO" id="GO:0008270">
    <property type="term" value="F:zinc ion binding"/>
    <property type="evidence" value="ECO:0007669"/>
    <property type="project" value="UniProtKB-KW"/>
</dbReference>
<protein>
    <submittedName>
        <fullName evidence="4">Trichohyalin-like isoform X1</fullName>
    </submittedName>
</protein>
<evidence type="ECO:0000313" key="5">
    <source>
        <dbReference type="Proteomes" id="UP000634136"/>
    </source>
</evidence>
<keyword evidence="1" id="KW-0862">Zinc</keyword>
<reference evidence="4" key="1">
    <citation type="submission" date="2020-09" db="EMBL/GenBank/DDBJ databases">
        <title>Genome-Enabled Discovery of Anthraquinone Biosynthesis in Senna tora.</title>
        <authorList>
            <person name="Kang S.-H."/>
            <person name="Pandey R.P."/>
            <person name="Lee C.-M."/>
            <person name="Sim J.-S."/>
            <person name="Jeong J.-T."/>
            <person name="Choi B.-S."/>
            <person name="Jung M."/>
            <person name="Ginzburg D."/>
            <person name="Zhao K."/>
            <person name="Won S.Y."/>
            <person name="Oh T.-J."/>
            <person name="Yu Y."/>
            <person name="Kim N.-H."/>
            <person name="Lee O.R."/>
            <person name="Lee T.-H."/>
            <person name="Bashyal P."/>
            <person name="Kim T.-S."/>
            <person name="Lee W.-H."/>
            <person name="Kawkins C."/>
            <person name="Kim C.-K."/>
            <person name="Kim J.S."/>
            <person name="Ahn B.O."/>
            <person name="Rhee S.Y."/>
            <person name="Sohng J.K."/>
        </authorList>
    </citation>
    <scope>NUCLEOTIDE SEQUENCE</scope>
    <source>
        <tissue evidence="4">Leaf</tissue>
    </source>
</reference>
<feature type="coiled-coil region" evidence="2">
    <location>
        <begin position="271"/>
        <end position="316"/>
    </location>
</feature>
<evidence type="ECO:0000256" key="2">
    <source>
        <dbReference type="SAM" id="Coils"/>
    </source>
</evidence>
<keyword evidence="2" id="KW-0175">Coiled coil</keyword>
<dbReference type="SUPFAM" id="SSF57850">
    <property type="entry name" value="RING/U-box"/>
    <property type="match status" value="1"/>
</dbReference>
<dbReference type="PANTHER" id="PTHR14879:SF5">
    <property type="entry name" value="RING-TYPE DOMAIN-CONTAINING PROTEIN"/>
    <property type="match status" value="1"/>
</dbReference>
<name>A0A834X005_9FABA</name>
<dbReference type="InterPro" id="IPR013083">
    <property type="entry name" value="Znf_RING/FYVE/PHD"/>
</dbReference>
<accession>A0A834X005</accession>
<sequence length="370" mass="42182">MTLQEQGELVKSLKVEGEETRRNAMSFVNAINAAAAIHIIIFLRECAKLKRMLEEEKKLVERLLEKDDEAQMFKRKYEEIGQQLADARKDVGYATTRADVAERECDELKRMLEEKQEVAHVLARVTKRQVEEISKQLINAQKDVEFATARADTAENEWSKAKKQLQEERELVRRLELRCDEIRQSAMRQVEEKKLELANSRNACAIAERECAELKRMLEEKEEVVHAMARVAKRQVEEIGKQLIGAQKDVAFATTRAGIAENERGQMKRELQEKLELVQLLKLECRETRQNAMRKMEEKELELANALNDAVAAAAECRAAAAEACAICLTNEKDMAFGCGHMTCGDCGVKMSMCPICRKPIINRLKLFPG</sequence>